<evidence type="ECO:0000256" key="6">
    <source>
        <dbReference type="ARBA" id="ARBA00023136"/>
    </source>
</evidence>
<organism evidence="9 10">
    <name type="scientific">Paenibacillus borealis</name>
    <dbReference type="NCBI Taxonomy" id="160799"/>
    <lineage>
        <taxon>Bacteria</taxon>
        <taxon>Bacillati</taxon>
        <taxon>Bacillota</taxon>
        <taxon>Bacilli</taxon>
        <taxon>Bacillales</taxon>
        <taxon>Paenibacillaceae</taxon>
        <taxon>Paenibacillus</taxon>
    </lineage>
</organism>
<comment type="caution">
    <text evidence="9">The sequence shown here is derived from an EMBL/GenBank/DDBJ whole genome shotgun (WGS) entry which is preliminary data.</text>
</comment>
<evidence type="ECO:0000256" key="7">
    <source>
        <dbReference type="SAM" id="Phobius"/>
    </source>
</evidence>
<evidence type="ECO:0000256" key="5">
    <source>
        <dbReference type="ARBA" id="ARBA00022989"/>
    </source>
</evidence>
<reference evidence="9 10" key="1">
    <citation type="submission" date="2016-10" db="EMBL/GenBank/DDBJ databases">
        <title>Paenibacillus species isolates.</title>
        <authorList>
            <person name="Beno S.M."/>
        </authorList>
    </citation>
    <scope>NUCLEOTIDE SEQUENCE [LARGE SCALE GENOMIC DNA]</scope>
    <source>
        <strain evidence="9 10">FSL H7-0744</strain>
    </source>
</reference>
<evidence type="ECO:0000259" key="8">
    <source>
        <dbReference type="Pfam" id="PF02706"/>
    </source>
</evidence>
<dbReference type="InterPro" id="IPR050445">
    <property type="entry name" value="Bact_polysacc_biosynth/exp"/>
</dbReference>
<evidence type="ECO:0000256" key="2">
    <source>
        <dbReference type="ARBA" id="ARBA00006683"/>
    </source>
</evidence>
<keyword evidence="10" id="KW-1185">Reference proteome</keyword>
<dbReference type="InterPro" id="IPR003856">
    <property type="entry name" value="LPS_length_determ_N"/>
</dbReference>
<dbReference type="Pfam" id="PF02706">
    <property type="entry name" value="Wzz"/>
    <property type="match status" value="1"/>
</dbReference>
<comment type="similarity">
    <text evidence="2">Belongs to the CpsC/CapA family.</text>
</comment>
<evidence type="ECO:0000256" key="3">
    <source>
        <dbReference type="ARBA" id="ARBA00022475"/>
    </source>
</evidence>
<evidence type="ECO:0000313" key="9">
    <source>
        <dbReference type="EMBL" id="OMD50354.1"/>
    </source>
</evidence>
<dbReference type="RefSeq" id="WP_038586558.1">
    <property type="nucleotide sequence ID" value="NZ_MPTB01000007.1"/>
</dbReference>
<keyword evidence="3" id="KW-1003">Cell membrane</keyword>
<accession>A0ABX3HIC7</accession>
<evidence type="ECO:0000256" key="1">
    <source>
        <dbReference type="ARBA" id="ARBA00004651"/>
    </source>
</evidence>
<evidence type="ECO:0000256" key="4">
    <source>
        <dbReference type="ARBA" id="ARBA00022692"/>
    </source>
</evidence>
<dbReference type="PANTHER" id="PTHR32309:SF13">
    <property type="entry name" value="FERRIC ENTEROBACTIN TRANSPORT PROTEIN FEPE"/>
    <property type="match status" value="1"/>
</dbReference>
<feature type="transmembrane region" description="Helical" evidence="7">
    <location>
        <begin position="174"/>
        <end position="195"/>
    </location>
</feature>
<evidence type="ECO:0000313" key="10">
    <source>
        <dbReference type="Proteomes" id="UP000187412"/>
    </source>
</evidence>
<name>A0ABX3HIC7_PAEBO</name>
<dbReference type="Proteomes" id="UP000187412">
    <property type="component" value="Unassembled WGS sequence"/>
</dbReference>
<feature type="domain" description="Polysaccharide chain length determinant N-terminal" evidence="8">
    <location>
        <begin position="2"/>
        <end position="92"/>
    </location>
</feature>
<dbReference type="EMBL" id="MPTB01000007">
    <property type="protein sequence ID" value="OMD50354.1"/>
    <property type="molecule type" value="Genomic_DNA"/>
</dbReference>
<keyword evidence="4 7" id="KW-0812">Transmembrane</keyword>
<keyword evidence="6 7" id="KW-0472">Membrane</keyword>
<protein>
    <recommendedName>
        <fullName evidence="8">Polysaccharide chain length determinant N-terminal domain-containing protein</fullName>
    </recommendedName>
</protein>
<keyword evidence="5 7" id="KW-1133">Transmembrane helix</keyword>
<comment type="subcellular location">
    <subcellularLocation>
        <location evidence="1">Cell membrane</location>
        <topology evidence="1">Multi-pass membrane protein</topology>
    </subcellularLocation>
</comment>
<gene>
    <name evidence="9" type="ORF">BSK56_07420</name>
</gene>
<dbReference type="PANTHER" id="PTHR32309">
    <property type="entry name" value="TYROSINE-PROTEIN KINASE"/>
    <property type="match status" value="1"/>
</dbReference>
<sequence>MELKQYWTVIRKRLWLLVLLVVVITTATGIYTYEYTEKQYTASTKLIVTPKQEVELLGGKLDLSTINSNIRLIATYKEIIMSPRIMNLVVQQYPQLGLTSDEMLKKVTVSAVEESQVMSLETVDTSYAQAAAIVNAVAAIFQSEVPKVMKIDNISVLSEANPADTPDPTSPQPLLNMIIGLVLSLMIGTGLMFLLDYLDDTIKTEADIRDVLGLSTYSAVPAITQRDRVAAPRNTAKPTRRKKNVTFEV</sequence>
<proteinExistence type="inferred from homology"/>